<feature type="transmembrane region" description="Helical" evidence="1">
    <location>
        <begin position="12"/>
        <end position="41"/>
    </location>
</feature>
<dbReference type="Proteomes" id="UP000048984">
    <property type="component" value="Unassembled WGS sequence"/>
</dbReference>
<evidence type="ECO:0000313" key="2">
    <source>
        <dbReference type="EMBL" id="KPL53723.1"/>
    </source>
</evidence>
<gene>
    <name evidence="2" type="ORF">ABB55_17135</name>
</gene>
<keyword evidence="1" id="KW-0812">Transmembrane</keyword>
<evidence type="ECO:0000256" key="1">
    <source>
        <dbReference type="SAM" id="Phobius"/>
    </source>
</evidence>
<accession>A0A0P6VSP4</accession>
<reference evidence="2 3" key="1">
    <citation type="submission" date="2015-09" db="EMBL/GenBank/DDBJ databases">
        <authorList>
            <person name="Jackson K.R."/>
            <person name="Lunt B.L."/>
            <person name="Fisher J.N.B."/>
            <person name="Gardner A.V."/>
            <person name="Bailey M.E."/>
            <person name="Deus L.M."/>
            <person name="Earl A.S."/>
            <person name="Gibby P.D."/>
            <person name="Hartmann K.A."/>
            <person name="Liu J.E."/>
            <person name="Manci A.M."/>
            <person name="Nielsen D.A."/>
            <person name="Solomon M.B."/>
            <person name="Breakwell D.P."/>
            <person name="Burnett S.H."/>
            <person name="Grose J.H."/>
        </authorList>
    </citation>
    <scope>NUCLEOTIDE SEQUENCE [LARGE SCALE GENOMIC DNA]</scope>
    <source>
        <strain evidence="2 3">16</strain>
    </source>
</reference>
<dbReference type="RefSeq" id="WP_054359887.1">
    <property type="nucleotide sequence ID" value="NZ_LJYW01000001.1"/>
</dbReference>
<name>A0A0P6VSP4_9HYPH</name>
<feature type="transmembrane region" description="Helical" evidence="1">
    <location>
        <begin position="89"/>
        <end position="111"/>
    </location>
</feature>
<keyword evidence="1" id="KW-0472">Membrane</keyword>
<reference evidence="2 3" key="2">
    <citation type="submission" date="2015-10" db="EMBL/GenBank/DDBJ databases">
        <title>Draft Genome Sequence of Prosthecomicrobium hirschii ATCC 27832.</title>
        <authorList>
            <person name="Daniel J."/>
            <person name="Givan S.A."/>
            <person name="Brun Y.V."/>
            <person name="Brown P.J."/>
        </authorList>
    </citation>
    <scope>NUCLEOTIDE SEQUENCE [LARGE SCALE GENOMIC DNA]</scope>
    <source>
        <strain evidence="2 3">16</strain>
    </source>
</reference>
<proteinExistence type="predicted"/>
<organism evidence="2 3">
    <name type="scientific">Prosthecodimorpha hirschii</name>
    <dbReference type="NCBI Taxonomy" id="665126"/>
    <lineage>
        <taxon>Bacteria</taxon>
        <taxon>Pseudomonadati</taxon>
        <taxon>Pseudomonadota</taxon>
        <taxon>Alphaproteobacteria</taxon>
        <taxon>Hyphomicrobiales</taxon>
        <taxon>Ancalomicrobiaceae</taxon>
        <taxon>Prosthecodimorpha</taxon>
    </lineage>
</organism>
<dbReference type="STRING" id="665126.ABB55_17135"/>
<dbReference type="AlphaFoldDB" id="A0A0P6VSP4"/>
<keyword evidence="3" id="KW-1185">Reference proteome</keyword>
<keyword evidence="1" id="KW-1133">Transmembrane helix</keyword>
<protein>
    <submittedName>
        <fullName evidence="2">Uncharacterized protein</fullName>
    </submittedName>
</protein>
<sequence>MSGENGLGVRAPVALLVGFLGAALGAAAVAFGYIVILLWLIAPFGEAITWLVVIAALAGTLPILAGLALTVLVSASVSVLILRFGGVSTAWWAIPIGAGVELALGAAIFVVDGIGSRLH</sequence>
<dbReference type="EMBL" id="LJYW01000001">
    <property type="protein sequence ID" value="KPL53723.1"/>
    <property type="molecule type" value="Genomic_DNA"/>
</dbReference>
<feature type="transmembrane region" description="Helical" evidence="1">
    <location>
        <begin position="48"/>
        <end position="77"/>
    </location>
</feature>
<comment type="caution">
    <text evidence="2">The sequence shown here is derived from an EMBL/GenBank/DDBJ whole genome shotgun (WGS) entry which is preliminary data.</text>
</comment>
<evidence type="ECO:0000313" key="3">
    <source>
        <dbReference type="Proteomes" id="UP000048984"/>
    </source>
</evidence>